<keyword evidence="5" id="KW-0547">Nucleotide-binding</keyword>
<dbReference type="GO" id="GO:0000155">
    <property type="term" value="F:phosphorelay sensor kinase activity"/>
    <property type="evidence" value="ECO:0007669"/>
    <property type="project" value="InterPro"/>
</dbReference>
<feature type="transmembrane region" description="Helical" evidence="9">
    <location>
        <begin position="53"/>
        <end position="73"/>
    </location>
</feature>
<sequence length="348" mass="40830">MRKFWEKSLILMLCLYNSFSINLNDNLHFYFIISIIFSCFLDLITNNRIKITVYTLFLILCFYNAHCLFYLPLILYNGYLDYGKYVLLIFPLIWIDFSLINFLFSIISIHLAAMTKEHNILLNENKIVRDKLKEDTLYLQKYNEQLRIDREKNIQIAILTERNRIARELHDSIGHGISSSILQVEALKFISTEDRVLKKLDILQETLKRGMEDIRKSIHNLYNESLDLKRQIEKLCGETPNLNIELIYKIEEDLSYDLKFDILSVVREGITNCVKHSNATKLKVTILDQPKFYTIIIKDNGTNFNKNTLTSSKGIGLISIKEIAYKYNGFVNYSFDKGFKIHLTLMKG</sequence>
<keyword evidence="4" id="KW-0808">Transferase</keyword>
<evidence type="ECO:0000313" key="12">
    <source>
        <dbReference type="EMBL" id="SDX33115.1"/>
    </source>
</evidence>
<organism evidence="12 13">
    <name type="scientific">Tepidimicrobium xylanilyticum</name>
    <dbReference type="NCBI Taxonomy" id="1123352"/>
    <lineage>
        <taxon>Bacteria</taxon>
        <taxon>Bacillati</taxon>
        <taxon>Bacillota</taxon>
        <taxon>Tissierellia</taxon>
        <taxon>Tissierellales</taxon>
        <taxon>Tepidimicrobiaceae</taxon>
        <taxon>Tepidimicrobium</taxon>
    </lineage>
</organism>
<reference evidence="12 13" key="1">
    <citation type="submission" date="2016-10" db="EMBL/GenBank/DDBJ databases">
        <authorList>
            <person name="de Groot N.N."/>
        </authorList>
    </citation>
    <scope>NUCLEOTIDE SEQUENCE [LARGE SCALE GENOMIC DNA]</scope>
    <source>
        <strain evidence="12 13">DSM 23310</strain>
    </source>
</reference>
<dbReference type="SUPFAM" id="SSF55874">
    <property type="entry name" value="ATPase domain of HSP90 chaperone/DNA topoisomerase II/histidine kinase"/>
    <property type="match status" value="1"/>
</dbReference>
<dbReference type="GO" id="GO:0046983">
    <property type="term" value="F:protein dimerization activity"/>
    <property type="evidence" value="ECO:0007669"/>
    <property type="project" value="InterPro"/>
</dbReference>
<dbReference type="InterPro" id="IPR036890">
    <property type="entry name" value="HATPase_C_sf"/>
</dbReference>
<feature type="domain" description="Signal transduction histidine kinase subgroup 3 dimerisation and phosphoacceptor" evidence="11">
    <location>
        <begin position="161"/>
        <end position="223"/>
    </location>
</feature>
<evidence type="ECO:0000256" key="2">
    <source>
        <dbReference type="ARBA" id="ARBA00012438"/>
    </source>
</evidence>
<evidence type="ECO:0000256" key="8">
    <source>
        <dbReference type="ARBA" id="ARBA00023012"/>
    </source>
</evidence>
<keyword evidence="9" id="KW-1133">Transmembrane helix</keyword>
<dbReference type="OrthoDB" id="199946at2"/>
<evidence type="ECO:0000256" key="9">
    <source>
        <dbReference type="SAM" id="Phobius"/>
    </source>
</evidence>
<evidence type="ECO:0000256" key="7">
    <source>
        <dbReference type="ARBA" id="ARBA00022840"/>
    </source>
</evidence>
<dbReference type="PANTHER" id="PTHR24421:SF10">
    <property type="entry name" value="NITRATE_NITRITE SENSOR PROTEIN NARQ"/>
    <property type="match status" value="1"/>
</dbReference>
<dbReference type="Gene3D" id="1.20.5.1930">
    <property type="match status" value="1"/>
</dbReference>
<evidence type="ECO:0000256" key="6">
    <source>
        <dbReference type="ARBA" id="ARBA00022777"/>
    </source>
</evidence>
<dbReference type="InterPro" id="IPR003594">
    <property type="entry name" value="HATPase_dom"/>
</dbReference>
<keyword evidence="7" id="KW-0067">ATP-binding</keyword>
<dbReference type="Proteomes" id="UP000198828">
    <property type="component" value="Unassembled WGS sequence"/>
</dbReference>
<dbReference type="EC" id="2.7.13.3" evidence="2"/>
<protein>
    <recommendedName>
        <fullName evidence="2">histidine kinase</fullName>
        <ecNumber evidence="2">2.7.13.3</ecNumber>
    </recommendedName>
</protein>
<dbReference type="CDD" id="cd16917">
    <property type="entry name" value="HATPase_UhpB-NarQ-NarX-like"/>
    <property type="match status" value="1"/>
</dbReference>
<evidence type="ECO:0000256" key="4">
    <source>
        <dbReference type="ARBA" id="ARBA00022679"/>
    </source>
</evidence>
<keyword evidence="9" id="KW-0812">Transmembrane</keyword>
<dbReference type="EMBL" id="FNNG01000009">
    <property type="protein sequence ID" value="SDX33115.1"/>
    <property type="molecule type" value="Genomic_DNA"/>
</dbReference>
<evidence type="ECO:0000256" key="5">
    <source>
        <dbReference type="ARBA" id="ARBA00022741"/>
    </source>
</evidence>
<keyword evidence="9" id="KW-0472">Membrane</keyword>
<feature type="domain" description="Histidine kinase/HSP90-like ATPase" evidence="10">
    <location>
        <begin position="262"/>
        <end position="345"/>
    </location>
</feature>
<evidence type="ECO:0000256" key="3">
    <source>
        <dbReference type="ARBA" id="ARBA00022553"/>
    </source>
</evidence>
<evidence type="ECO:0000259" key="11">
    <source>
        <dbReference type="Pfam" id="PF07730"/>
    </source>
</evidence>
<feature type="transmembrane region" description="Helical" evidence="9">
    <location>
        <begin position="85"/>
        <end position="113"/>
    </location>
</feature>
<dbReference type="InterPro" id="IPR011712">
    <property type="entry name" value="Sig_transdc_His_kin_sub3_dim/P"/>
</dbReference>
<dbReference type="RefSeq" id="WP_093753529.1">
    <property type="nucleotide sequence ID" value="NZ_BSYN01000008.1"/>
</dbReference>
<dbReference type="AlphaFoldDB" id="A0A1H3AU21"/>
<dbReference type="Pfam" id="PF02518">
    <property type="entry name" value="HATPase_c"/>
    <property type="match status" value="1"/>
</dbReference>
<comment type="catalytic activity">
    <reaction evidence="1">
        <text>ATP + protein L-histidine = ADP + protein N-phospho-L-histidine.</text>
        <dbReference type="EC" id="2.7.13.3"/>
    </reaction>
</comment>
<dbReference type="Gene3D" id="3.30.565.10">
    <property type="entry name" value="Histidine kinase-like ATPase, C-terminal domain"/>
    <property type="match status" value="1"/>
</dbReference>
<gene>
    <name evidence="12" type="ORF">SAMN05660923_02135</name>
</gene>
<dbReference type="GO" id="GO:0005524">
    <property type="term" value="F:ATP binding"/>
    <property type="evidence" value="ECO:0007669"/>
    <property type="project" value="UniProtKB-KW"/>
</dbReference>
<dbReference type="InterPro" id="IPR050482">
    <property type="entry name" value="Sensor_HK_TwoCompSys"/>
</dbReference>
<feature type="transmembrane region" description="Helical" evidence="9">
    <location>
        <begin position="30"/>
        <end position="46"/>
    </location>
</feature>
<accession>A0A1H3AU21</accession>
<keyword evidence="8" id="KW-0902">Two-component regulatory system</keyword>
<name>A0A1H3AU21_9FIRM</name>
<keyword evidence="3" id="KW-0597">Phosphoprotein</keyword>
<evidence type="ECO:0000256" key="1">
    <source>
        <dbReference type="ARBA" id="ARBA00000085"/>
    </source>
</evidence>
<evidence type="ECO:0000313" key="13">
    <source>
        <dbReference type="Proteomes" id="UP000198828"/>
    </source>
</evidence>
<keyword evidence="6 12" id="KW-0418">Kinase</keyword>
<evidence type="ECO:0000259" key="10">
    <source>
        <dbReference type="Pfam" id="PF02518"/>
    </source>
</evidence>
<dbReference type="GO" id="GO:0016020">
    <property type="term" value="C:membrane"/>
    <property type="evidence" value="ECO:0007669"/>
    <property type="project" value="InterPro"/>
</dbReference>
<dbReference type="PANTHER" id="PTHR24421">
    <property type="entry name" value="NITRATE/NITRITE SENSOR PROTEIN NARX-RELATED"/>
    <property type="match status" value="1"/>
</dbReference>
<proteinExistence type="predicted"/>
<dbReference type="Pfam" id="PF07730">
    <property type="entry name" value="HisKA_3"/>
    <property type="match status" value="1"/>
</dbReference>
<keyword evidence="13" id="KW-1185">Reference proteome</keyword>